<sequence>MDCQTKFLSIFRAYYAKNFLSIIILGQYIAKLFRFLPRIIGQSPTQMVSSESTFGNFIAYLLSFMFFSHVVGSGWYLFALQRVHRCLQDACHHSNLHGCMELINCDSKTRMNISAIVWRIDKGAETCMNATSGAFSYGIYANAIPLTKETRWIKKYVYSLFWGFQVCILFVYCLSSVVIKILKNCLLRSKRLRQKGIVNKYHGNGY</sequence>
<keyword evidence="2" id="KW-1133">Transmembrane helix</keyword>
<dbReference type="PANTHER" id="PTHR45651:SF38">
    <property type="entry name" value="CYCLIC NUCLEOTIDE-GATED CATION CHANNEL PROTEIN"/>
    <property type="match status" value="1"/>
</dbReference>
<comment type="caution">
    <text evidence="3">The sequence shown here is derived from an EMBL/GenBank/DDBJ whole genome shotgun (WGS) entry which is preliminary data.</text>
</comment>
<feature type="transmembrane region" description="Helical" evidence="2">
    <location>
        <begin position="57"/>
        <end position="78"/>
    </location>
</feature>
<keyword evidence="1" id="KW-0406">Ion transport</keyword>
<keyword evidence="2" id="KW-0472">Membrane</keyword>
<dbReference type="EMBL" id="PSQE01000006">
    <property type="protein sequence ID" value="RHN52456.1"/>
    <property type="molecule type" value="Genomic_DNA"/>
</dbReference>
<evidence type="ECO:0008006" key="5">
    <source>
        <dbReference type="Google" id="ProtNLM"/>
    </source>
</evidence>
<organism evidence="3 4">
    <name type="scientific">Medicago truncatula</name>
    <name type="common">Barrel medic</name>
    <name type="synonym">Medicago tribuloides</name>
    <dbReference type="NCBI Taxonomy" id="3880"/>
    <lineage>
        <taxon>Eukaryota</taxon>
        <taxon>Viridiplantae</taxon>
        <taxon>Streptophyta</taxon>
        <taxon>Embryophyta</taxon>
        <taxon>Tracheophyta</taxon>
        <taxon>Spermatophyta</taxon>
        <taxon>Magnoliopsida</taxon>
        <taxon>eudicotyledons</taxon>
        <taxon>Gunneridae</taxon>
        <taxon>Pentapetalae</taxon>
        <taxon>rosids</taxon>
        <taxon>fabids</taxon>
        <taxon>Fabales</taxon>
        <taxon>Fabaceae</taxon>
        <taxon>Papilionoideae</taxon>
        <taxon>50 kb inversion clade</taxon>
        <taxon>NPAAA clade</taxon>
        <taxon>Hologalegina</taxon>
        <taxon>IRL clade</taxon>
        <taxon>Trifolieae</taxon>
        <taxon>Medicago</taxon>
    </lineage>
</organism>
<gene>
    <name evidence="3" type="ORF">MtrunA17_Chr6g0480761</name>
</gene>
<evidence type="ECO:0000313" key="4">
    <source>
        <dbReference type="Proteomes" id="UP000265566"/>
    </source>
</evidence>
<dbReference type="GO" id="GO:0016020">
    <property type="term" value="C:membrane"/>
    <property type="evidence" value="ECO:0007669"/>
    <property type="project" value="UniProtKB-SubCell"/>
</dbReference>
<proteinExistence type="predicted"/>
<keyword evidence="2" id="KW-0812">Transmembrane</keyword>
<dbReference type="GO" id="GO:0034220">
    <property type="term" value="P:monoatomic ion transmembrane transport"/>
    <property type="evidence" value="ECO:0007669"/>
    <property type="project" value="UniProtKB-KW"/>
</dbReference>
<reference evidence="4" key="1">
    <citation type="journal article" date="2018" name="Nat. Plants">
        <title>Whole-genome landscape of Medicago truncatula symbiotic genes.</title>
        <authorList>
            <person name="Pecrix Y."/>
            <person name="Staton S.E."/>
            <person name="Sallet E."/>
            <person name="Lelandais-Briere C."/>
            <person name="Moreau S."/>
            <person name="Carrere S."/>
            <person name="Blein T."/>
            <person name="Jardinaud M.F."/>
            <person name="Latrasse D."/>
            <person name="Zouine M."/>
            <person name="Zahm M."/>
            <person name="Kreplak J."/>
            <person name="Mayjonade B."/>
            <person name="Satge C."/>
            <person name="Perez M."/>
            <person name="Cauet S."/>
            <person name="Marande W."/>
            <person name="Chantry-Darmon C."/>
            <person name="Lopez-Roques C."/>
            <person name="Bouchez O."/>
            <person name="Berard A."/>
            <person name="Debelle F."/>
            <person name="Munos S."/>
            <person name="Bendahmane A."/>
            <person name="Berges H."/>
            <person name="Niebel A."/>
            <person name="Buitink J."/>
            <person name="Frugier F."/>
            <person name="Benhamed M."/>
            <person name="Crespi M."/>
            <person name="Gouzy J."/>
            <person name="Gamas P."/>
        </authorList>
    </citation>
    <scope>NUCLEOTIDE SEQUENCE [LARGE SCALE GENOMIC DNA]</scope>
    <source>
        <strain evidence="4">cv. Jemalong A17</strain>
    </source>
</reference>
<feature type="transmembrane region" description="Helical" evidence="2">
    <location>
        <begin position="160"/>
        <end position="182"/>
    </location>
</feature>
<dbReference type="PANTHER" id="PTHR45651">
    <property type="entry name" value="CYCLIC NUCLEOTIDE-GATED ION CHANNEL 15-RELATED-RELATED"/>
    <property type="match status" value="1"/>
</dbReference>
<name>A0A396HGT0_MEDTR</name>
<protein>
    <recommendedName>
        <fullName evidence="5">Transmembrane protein</fullName>
    </recommendedName>
</protein>
<evidence type="ECO:0000313" key="3">
    <source>
        <dbReference type="EMBL" id="RHN52456.1"/>
    </source>
</evidence>
<keyword evidence="1" id="KW-0407">Ion channel</keyword>
<accession>A0A396HGT0</accession>
<keyword evidence="1" id="KW-0813">Transport</keyword>
<dbReference type="Proteomes" id="UP000265566">
    <property type="component" value="Chromosome 6"/>
</dbReference>
<dbReference type="Gramene" id="rna37139">
    <property type="protein sequence ID" value="RHN52456.1"/>
    <property type="gene ID" value="gene37139"/>
</dbReference>
<feature type="transmembrane region" description="Helical" evidence="2">
    <location>
        <begin position="15"/>
        <end position="36"/>
    </location>
</feature>
<evidence type="ECO:0000256" key="2">
    <source>
        <dbReference type="SAM" id="Phobius"/>
    </source>
</evidence>
<dbReference type="AlphaFoldDB" id="A0A396HGT0"/>
<evidence type="ECO:0000256" key="1">
    <source>
        <dbReference type="ARBA" id="ARBA00023303"/>
    </source>
</evidence>